<feature type="region of interest" description="Disordered" evidence="3">
    <location>
        <begin position="22"/>
        <end position="126"/>
    </location>
</feature>
<feature type="compositionally biased region" description="Basic and acidic residues" evidence="3">
    <location>
        <begin position="99"/>
        <end position="109"/>
    </location>
</feature>
<reference evidence="6 7" key="1">
    <citation type="journal article" date="2019" name="Sci. Rep.">
        <title>Comparative genomics of chytrid fungi reveal insights into the obligate biotrophic and pathogenic lifestyle of Synchytrium endobioticum.</title>
        <authorList>
            <person name="van de Vossenberg B.T.L.H."/>
            <person name="Warris S."/>
            <person name="Nguyen H.D.T."/>
            <person name="van Gent-Pelzer M.P.E."/>
            <person name="Joly D.L."/>
            <person name="van de Geest H.C."/>
            <person name="Bonants P.J.M."/>
            <person name="Smith D.S."/>
            <person name="Levesque C.A."/>
            <person name="van der Lee T.A.J."/>
        </authorList>
    </citation>
    <scope>NUCLEOTIDE SEQUENCE [LARGE SCALE GENOMIC DNA]</scope>
    <source>
        <strain evidence="4 7">LEV6574</strain>
        <strain evidence="5 6">MB42</strain>
    </source>
</reference>
<evidence type="ECO:0000313" key="4">
    <source>
        <dbReference type="EMBL" id="TPX51503.1"/>
    </source>
</evidence>
<comment type="function">
    <text evidence="2">Plays an essential role in initiation of the G0 program by preventing the degradation of specific nutrient-regulated mRNAs via the 5'-3' mRNA decay pathway.</text>
</comment>
<comment type="similarity">
    <text evidence="1 2">Belongs to the endosulfine family.</text>
</comment>
<name>A0A507DML8_9FUNG</name>
<evidence type="ECO:0000256" key="3">
    <source>
        <dbReference type="SAM" id="MobiDB-lite"/>
    </source>
</evidence>
<dbReference type="EMBL" id="QEAM01000004">
    <property type="protein sequence ID" value="TPX51503.1"/>
    <property type="molecule type" value="Genomic_DNA"/>
</dbReference>
<sequence length="126" mass="13418">MSSKPPVDESKLSEEDRVFYQKYGRLPPPKKDMLNKRMGGGDRKYFDSGDYALSKAGKTSAKDVGTSHPSPERIPHSIPQNLKKGLDGIATNSPVKESSLVHEQTKDVEGAAGTGAGGKSTVSASN</sequence>
<dbReference type="EMBL" id="QEAN01000025">
    <property type="protein sequence ID" value="TPX52959.1"/>
    <property type="molecule type" value="Genomic_DNA"/>
</dbReference>
<dbReference type="Proteomes" id="UP000320475">
    <property type="component" value="Unassembled WGS sequence"/>
</dbReference>
<evidence type="ECO:0000313" key="6">
    <source>
        <dbReference type="Proteomes" id="UP000317494"/>
    </source>
</evidence>
<accession>A0A507DML8</accession>
<organism evidence="5 6">
    <name type="scientific">Synchytrium endobioticum</name>
    <dbReference type="NCBI Taxonomy" id="286115"/>
    <lineage>
        <taxon>Eukaryota</taxon>
        <taxon>Fungi</taxon>
        <taxon>Fungi incertae sedis</taxon>
        <taxon>Chytridiomycota</taxon>
        <taxon>Chytridiomycota incertae sedis</taxon>
        <taxon>Chytridiomycetes</taxon>
        <taxon>Synchytriales</taxon>
        <taxon>Synchytriaceae</taxon>
        <taxon>Synchytrium</taxon>
    </lineage>
</organism>
<dbReference type="VEuPathDB" id="FungiDB:SeMB42_g01093"/>
<gene>
    <name evidence="4" type="ORF">SeLEV6574_g00247</name>
    <name evidence="5" type="ORF">SeMB42_g01093</name>
</gene>
<proteinExistence type="inferred from homology"/>
<dbReference type="InterPro" id="IPR006760">
    <property type="entry name" value="Endosulphine"/>
</dbReference>
<keyword evidence="6" id="KW-1185">Reference proteome</keyword>
<evidence type="ECO:0000256" key="2">
    <source>
        <dbReference type="RuleBase" id="RU363120"/>
    </source>
</evidence>
<evidence type="ECO:0000256" key="1">
    <source>
        <dbReference type="ARBA" id="ARBA00010520"/>
    </source>
</evidence>
<evidence type="ECO:0000313" key="7">
    <source>
        <dbReference type="Proteomes" id="UP000320475"/>
    </source>
</evidence>
<dbReference type="Proteomes" id="UP000317494">
    <property type="component" value="Unassembled WGS sequence"/>
</dbReference>
<dbReference type="STRING" id="286115.A0A507DML8"/>
<protein>
    <recommendedName>
        <fullName evidence="2">mRNA stability protein</fullName>
    </recommendedName>
</protein>
<dbReference type="OrthoDB" id="5949865at2759"/>
<feature type="compositionally biased region" description="Basic and acidic residues" evidence="3">
    <location>
        <begin position="29"/>
        <end position="47"/>
    </location>
</feature>
<dbReference type="Pfam" id="PF04667">
    <property type="entry name" value="Endosulfine"/>
    <property type="match status" value="1"/>
</dbReference>
<comment type="caution">
    <text evidence="5">The sequence shown here is derived from an EMBL/GenBank/DDBJ whole genome shotgun (WGS) entry which is preliminary data.</text>
</comment>
<dbReference type="AlphaFoldDB" id="A0A507DML8"/>
<evidence type="ECO:0000313" key="5">
    <source>
        <dbReference type="EMBL" id="TPX52959.1"/>
    </source>
</evidence>